<evidence type="ECO:0000256" key="3">
    <source>
        <dbReference type="ARBA" id="ARBA00013253"/>
    </source>
</evidence>
<protein>
    <recommendedName>
        <fullName evidence="4">2-amino-4-hydroxy-6-hydroxymethyldihydropteridine pyrophosphokinase</fullName>
        <ecNumber evidence="3">2.7.6.3</ecNumber>
    </recommendedName>
    <alternativeName>
        <fullName evidence="11">6-hydroxymethyl-7,8-dihydropterin pyrophosphokinase</fullName>
    </alternativeName>
    <alternativeName>
        <fullName evidence="12">7,8-dihydro-6-hydroxymethylpterin-pyrophosphokinase</fullName>
    </alternativeName>
</protein>
<dbReference type="Gene3D" id="3.30.70.560">
    <property type="entry name" value="7,8-Dihydro-6-hydroxymethylpterin-pyrophosphokinase HPPK"/>
    <property type="match status" value="1"/>
</dbReference>
<evidence type="ECO:0000256" key="11">
    <source>
        <dbReference type="ARBA" id="ARBA00029766"/>
    </source>
</evidence>
<keyword evidence="5 14" id="KW-0808">Transferase</keyword>
<evidence type="ECO:0000313" key="14">
    <source>
        <dbReference type="EMBL" id="ADU91211.1"/>
    </source>
</evidence>
<keyword evidence="7 14" id="KW-0418">Kinase</keyword>
<dbReference type="EC" id="2.7.6.3" evidence="3"/>
<comment type="similarity">
    <text evidence="2">Belongs to the HPPK family.</text>
</comment>
<dbReference type="PROSITE" id="PS00794">
    <property type="entry name" value="HPPK"/>
    <property type="match status" value="1"/>
</dbReference>
<dbReference type="EMBL" id="CP002456">
    <property type="protein sequence ID" value="ADU91211.1"/>
    <property type="molecule type" value="Genomic_DNA"/>
</dbReference>
<keyword evidence="8" id="KW-0067">ATP-binding</keyword>
<comment type="pathway">
    <text evidence="1">Cofactor biosynthesis; tetrahydrofolate biosynthesis; 2-amino-4-hydroxy-6-hydroxymethyl-7,8-dihydropteridine diphosphate from 7,8-dihydroneopterin triphosphate: step 4/4.</text>
</comment>
<dbReference type="GO" id="GO:0046656">
    <property type="term" value="P:folic acid biosynthetic process"/>
    <property type="evidence" value="ECO:0007669"/>
    <property type="project" value="UniProtKB-KW"/>
</dbReference>
<dbReference type="GO" id="GO:0016301">
    <property type="term" value="F:kinase activity"/>
    <property type="evidence" value="ECO:0007669"/>
    <property type="project" value="UniProtKB-KW"/>
</dbReference>
<evidence type="ECO:0000256" key="12">
    <source>
        <dbReference type="ARBA" id="ARBA00033413"/>
    </source>
</evidence>
<dbReference type="KEGG" id="teq:TEQUI_0260"/>
<comment type="function">
    <text evidence="10">Catalyzes the transfer of pyrophosphate from adenosine triphosphate (ATP) to 6-hydroxymethyl-7,8-dihydropterin, an enzymatic step in folate biosynthesis pathway.</text>
</comment>
<dbReference type="PANTHER" id="PTHR43071:SF1">
    <property type="entry name" value="2-AMINO-4-HYDROXY-6-HYDROXYMETHYLDIHYDROPTERIDINE PYROPHOSPHOKINASE"/>
    <property type="match status" value="1"/>
</dbReference>
<reference evidence="14 15" key="1">
    <citation type="journal article" date="2011" name="J. Bacteriol.">
        <title>Genome sequence of Taylorella equigenitalis MCE9, the causative agent of contagious equine metritis.</title>
        <authorList>
            <person name="Hebert L."/>
            <person name="Moumen B."/>
            <person name="Duquesne F."/>
            <person name="Breuil M.F."/>
            <person name="Laugier C."/>
            <person name="Batto J.M."/>
            <person name="Renault P."/>
            <person name="Petry S."/>
        </authorList>
    </citation>
    <scope>NUCLEOTIDE SEQUENCE [LARGE SCALE GENOMIC DNA]</scope>
    <source>
        <strain evidence="14 15">MCE9</strain>
    </source>
</reference>
<evidence type="ECO:0000256" key="9">
    <source>
        <dbReference type="ARBA" id="ARBA00022909"/>
    </source>
</evidence>
<evidence type="ECO:0000313" key="15">
    <source>
        <dbReference type="Proteomes" id="UP000007472"/>
    </source>
</evidence>
<dbReference type="SUPFAM" id="SSF55083">
    <property type="entry name" value="6-hydroxymethyl-7,8-dihydropterin pyrophosphokinase, HPPK"/>
    <property type="match status" value="1"/>
</dbReference>
<evidence type="ECO:0000256" key="5">
    <source>
        <dbReference type="ARBA" id="ARBA00022679"/>
    </source>
</evidence>
<dbReference type="UniPathway" id="UPA00077">
    <property type="reaction ID" value="UER00155"/>
</dbReference>
<feature type="domain" description="7,8-dihydro-6-hydroxymethylpterin-pyrophosphokinase" evidence="13">
    <location>
        <begin position="87"/>
        <end position="98"/>
    </location>
</feature>
<dbReference type="GO" id="GO:0003848">
    <property type="term" value="F:2-amino-4-hydroxy-6-hydroxymethyldihydropteridine diphosphokinase activity"/>
    <property type="evidence" value="ECO:0007669"/>
    <property type="project" value="UniProtKB-EC"/>
</dbReference>
<dbReference type="GO" id="GO:0005524">
    <property type="term" value="F:ATP binding"/>
    <property type="evidence" value="ECO:0007669"/>
    <property type="project" value="UniProtKB-KW"/>
</dbReference>
<evidence type="ECO:0000259" key="13">
    <source>
        <dbReference type="PROSITE" id="PS00794"/>
    </source>
</evidence>
<dbReference type="CDD" id="cd00483">
    <property type="entry name" value="HPPK"/>
    <property type="match status" value="1"/>
</dbReference>
<dbReference type="InterPro" id="IPR000550">
    <property type="entry name" value="Hppk"/>
</dbReference>
<dbReference type="NCBIfam" id="TIGR01498">
    <property type="entry name" value="folK"/>
    <property type="match status" value="1"/>
</dbReference>
<dbReference type="AlphaFoldDB" id="A0A654KFM2"/>
<dbReference type="PANTHER" id="PTHR43071">
    <property type="entry name" value="2-AMINO-4-HYDROXY-6-HYDROXYMETHYLDIHYDROPTERIDINE PYROPHOSPHOKINASE"/>
    <property type="match status" value="1"/>
</dbReference>
<proteinExistence type="inferred from homology"/>
<evidence type="ECO:0000256" key="4">
    <source>
        <dbReference type="ARBA" id="ARBA00016218"/>
    </source>
</evidence>
<evidence type="ECO:0000256" key="6">
    <source>
        <dbReference type="ARBA" id="ARBA00022741"/>
    </source>
</evidence>
<dbReference type="Pfam" id="PF01288">
    <property type="entry name" value="HPPK"/>
    <property type="match status" value="1"/>
</dbReference>
<gene>
    <name evidence="14" type="ordered locus">TEQUI_0260</name>
</gene>
<evidence type="ECO:0000256" key="8">
    <source>
        <dbReference type="ARBA" id="ARBA00022840"/>
    </source>
</evidence>
<dbReference type="GO" id="GO:0046654">
    <property type="term" value="P:tetrahydrofolate biosynthetic process"/>
    <property type="evidence" value="ECO:0007669"/>
    <property type="project" value="UniProtKB-UniPathway"/>
</dbReference>
<accession>A0A654KFM2</accession>
<evidence type="ECO:0000256" key="10">
    <source>
        <dbReference type="ARBA" id="ARBA00029409"/>
    </source>
</evidence>
<evidence type="ECO:0000256" key="1">
    <source>
        <dbReference type="ARBA" id="ARBA00005051"/>
    </source>
</evidence>
<name>A0A654KFM2_TAYEM</name>
<organism evidence="14 15">
    <name type="scientific">Taylorella equigenitalis (strain MCE9)</name>
    <dbReference type="NCBI Taxonomy" id="937774"/>
    <lineage>
        <taxon>Bacteria</taxon>
        <taxon>Pseudomonadati</taxon>
        <taxon>Pseudomonadota</taxon>
        <taxon>Betaproteobacteria</taxon>
        <taxon>Burkholderiales</taxon>
        <taxon>Alcaligenaceae</taxon>
        <taxon>Taylorella</taxon>
    </lineage>
</organism>
<evidence type="ECO:0000256" key="2">
    <source>
        <dbReference type="ARBA" id="ARBA00005810"/>
    </source>
</evidence>
<dbReference type="Proteomes" id="UP000007472">
    <property type="component" value="Chromosome"/>
</dbReference>
<keyword evidence="6" id="KW-0547">Nucleotide-binding</keyword>
<dbReference type="InterPro" id="IPR035907">
    <property type="entry name" value="Hppk_sf"/>
</dbReference>
<sequence>MPKAFIGLGSNLGDEIKFLQKAVQRLISHDSITLLKTSSVYKTSPVDSEGDDYLNAVISIDTELSPNELLKLMQKIEFDLGRERPYKNAPRTIDLDLLLYEEFVLETQFLTLPHPRMAMRAFVLVPLREISPSEKINGVAIDFYISQLPPNQKIHKTNYSLKP</sequence>
<keyword evidence="9" id="KW-0289">Folate biosynthesis</keyword>
<evidence type="ECO:0000256" key="7">
    <source>
        <dbReference type="ARBA" id="ARBA00022777"/>
    </source>
</evidence>